<dbReference type="EMBL" id="JANBQB010002081">
    <property type="protein sequence ID" value="KAJ1968629.1"/>
    <property type="molecule type" value="Genomic_DNA"/>
</dbReference>
<dbReference type="OrthoDB" id="2155018at2759"/>
<dbReference type="Pfam" id="PF03378">
    <property type="entry name" value="CAS_CSE1"/>
    <property type="match status" value="1"/>
</dbReference>
<dbReference type="SUPFAM" id="SSF48371">
    <property type="entry name" value="ARM repeat"/>
    <property type="match status" value="1"/>
</dbReference>
<comment type="caution">
    <text evidence="2">The sequence shown here is derived from an EMBL/GenBank/DDBJ whole genome shotgun (WGS) entry which is preliminary data.</text>
</comment>
<keyword evidence="3" id="KW-1185">Reference proteome</keyword>
<dbReference type="Proteomes" id="UP001151582">
    <property type="component" value="Unassembled WGS sequence"/>
</dbReference>
<dbReference type="InterPro" id="IPR005043">
    <property type="entry name" value="XPO2_C"/>
</dbReference>
<evidence type="ECO:0000313" key="2">
    <source>
        <dbReference type="EMBL" id="KAJ1968629.1"/>
    </source>
</evidence>
<feature type="domain" description="Exportin-2 C-terminal" evidence="1">
    <location>
        <begin position="2"/>
        <end position="215"/>
    </location>
</feature>
<dbReference type="AlphaFoldDB" id="A0A9W8E5B1"/>
<dbReference type="Gene3D" id="1.25.10.10">
    <property type="entry name" value="Leucine-rich Repeat Variant"/>
    <property type="match status" value="1"/>
</dbReference>
<sequence>LNDHHAFDLLNTLLFYADLAAVKDQLKAVLMLVLNRLQARNTPKYTRAFVNFVAFFMCLEKSEPTPKVLVNALDAIQPHILTGLLQSVIVPNLANLSSPQDRKTAVVGYLRLVQLAPGLLQPPYTDNAVPALLVELGNKLVVQVAEGEDGAAEDDLAAVDLVDVSAFQTNYSRLATISKQSLDPAPYVADYRGFFKQTMSQLAQSNAALLVKVADAWPAEVKAFMGV</sequence>
<protein>
    <submittedName>
        <fullName evidence="2">Importin-alpha export receptor</fullName>
    </submittedName>
</protein>
<name>A0A9W8E5B1_9FUNG</name>
<dbReference type="GO" id="GO:0031267">
    <property type="term" value="F:small GTPase binding"/>
    <property type="evidence" value="ECO:0007669"/>
    <property type="project" value="InterPro"/>
</dbReference>
<accession>A0A9W8E5B1</accession>
<proteinExistence type="predicted"/>
<feature type="non-terminal residue" evidence="2">
    <location>
        <position position="1"/>
    </location>
</feature>
<keyword evidence="2" id="KW-0675">Receptor</keyword>
<evidence type="ECO:0000313" key="3">
    <source>
        <dbReference type="Proteomes" id="UP001151582"/>
    </source>
</evidence>
<evidence type="ECO:0000259" key="1">
    <source>
        <dbReference type="Pfam" id="PF03378"/>
    </source>
</evidence>
<dbReference type="InterPro" id="IPR011989">
    <property type="entry name" value="ARM-like"/>
</dbReference>
<dbReference type="InterPro" id="IPR016024">
    <property type="entry name" value="ARM-type_fold"/>
</dbReference>
<reference evidence="2" key="1">
    <citation type="submission" date="2022-07" db="EMBL/GenBank/DDBJ databases">
        <title>Phylogenomic reconstructions and comparative analyses of Kickxellomycotina fungi.</title>
        <authorList>
            <person name="Reynolds N.K."/>
            <person name="Stajich J.E."/>
            <person name="Barry K."/>
            <person name="Grigoriev I.V."/>
            <person name="Crous P."/>
            <person name="Smith M.E."/>
        </authorList>
    </citation>
    <scope>NUCLEOTIDE SEQUENCE</scope>
    <source>
        <strain evidence="2">RSA 567</strain>
    </source>
</reference>
<organism evidence="2 3">
    <name type="scientific">Dimargaris verticillata</name>
    <dbReference type="NCBI Taxonomy" id="2761393"/>
    <lineage>
        <taxon>Eukaryota</taxon>
        <taxon>Fungi</taxon>
        <taxon>Fungi incertae sedis</taxon>
        <taxon>Zoopagomycota</taxon>
        <taxon>Kickxellomycotina</taxon>
        <taxon>Dimargaritomycetes</taxon>
        <taxon>Dimargaritales</taxon>
        <taxon>Dimargaritaceae</taxon>
        <taxon>Dimargaris</taxon>
    </lineage>
</organism>
<gene>
    <name evidence="2" type="primary">CSE1_2</name>
    <name evidence="2" type="ORF">H4R34_006248</name>
</gene>